<gene>
    <name evidence="1" type="ORF">CANVERA_P0421</name>
</gene>
<accession>A0A9W4TS79</accession>
<protein>
    <submittedName>
        <fullName evidence="1">Uncharacterized protein</fullName>
    </submittedName>
</protein>
<proteinExistence type="predicted"/>
<dbReference type="AlphaFoldDB" id="A0A9W4TS79"/>
<dbReference type="EMBL" id="CANTUO010000001">
    <property type="protein sequence ID" value="CAI5755905.1"/>
    <property type="molecule type" value="Genomic_DNA"/>
</dbReference>
<reference evidence="1" key="1">
    <citation type="submission" date="2022-12" db="EMBL/GenBank/DDBJ databases">
        <authorList>
            <person name="Brejova B."/>
        </authorList>
    </citation>
    <scope>NUCLEOTIDE SEQUENCE</scope>
</reference>
<organism evidence="1 2">
    <name type="scientific">Candida verbasci</name>
    <dbReference type="NCBI Taxonomy" id="1227364"/>
    <lineage>
        <taxon>Eukaryota</taxon>
        <taxon>Fungi</taxon>
        <taxon>Dikarya</taxon>
        <taxon>Ascomycota</taxon>
        <taxon>Saccharomycotina</taxon>
        <taxon>Pichiomycetes</taxon>
        <taxon>Debaryomycetaceae</taxon>
        <taxon>Candida/Lodderomyces clade</taxon>
        <taxon>Candida</taxon>
    </lineage>
</organism>
<comment type="caution">
    <text evidence="1">The sequence shown here is derived from an EMBL/GenBank/DDBJ whole genome shotgun (WGS) entry which is preliminary data.</text>
</comment>
<keyword evidence="2" id="KW-1185">Reference proteome</keyword>
<dbReference type="OrthoDB" id="3993307at2759"/>
<evidence type="ECO:0000313" key="2">
    <source>
        <dbReference type="Proteomes" id="UP001152885"/>
    </source>
</evidence>
<sequence>MNKQAQLKEYEKLCEIKRFGMMQISKQIEDLKRSELKSKGKQDIYKHAFIETKKELSKDESDTFIQEVKRKASIINNQAIFLNKKASTIFEKKFDAFTDIFKKEEDFDSSFNIENLEECSLEYNSSFEH</sequence>
<name>A0A9W4TS79_9ASCO</name>
<evidence type="ECO:0000313" key="1">
    <source>
        <dbReference type="EMBL" id="CAI5755905.1"/>
    </source>
</evidence>
<dbReference type="Proteomes" id="UP001152885">
    <property type="component" value="Unassembled WGS sequence"/>
</dbReference>